<gene>
    <name evidence="3" type="ORF">CEPIT_LOCUS37193</name>
</gene>
<evidence type="ECO:0000259" key="2">
    <source>
        <dbReference type="Pfam" id="PF07460"/>
    </source>
</evidence>
<feature type="region of interest" description="Disordered" evidence="1">
    <location>
        <begin position="292"/>
        <end position="316"/>
    </location>
</feature>
<sequence>MSLFDIAPAGFAFQNDVCAVNSHIVSCSKYNSWNGIRLSSLRNSSFCLLGKTHGFGELKLYRGELMIRAVATLEKESTKANQIKQDGVGYKTRMITSIDSGSLICRVNESTELDEREKLRRGRISKANKGKTPWNKGRKHSPETLQKIRERTWIAMQDPKVKVKLSNLGHVQSKQTRLKIGVSVQLGWKRRQKMLKLQETCCYEWQNLIAEASRKGLLGEEELEWDSYQILDQQLEEDWSQGLLQRKKTLKPEGNNRAPKSAEQRKKISEAISAKWADPDYRRRVCSGLAKHHGVQKGVERKPRRRPSGDGQTRIRRISSTKKVNIDGSTVCIPEQRIKRDTLKRTYTPKGKDSLTRPTLELLMNIRSRRAVTDNKKFEAVKRAKLLIAEAEKAAEALEIAATKSLVARASLVETRKLIAEAVHSINFIDDTEEMFPGEHVDDSVNSEEIEGLDSTIDDRKMNEVQLANNGILSLKFTDNSSHGFKLNGNETAILSSYKEKLYQTVSGDTVCDTGDDEANKVEDEEELPNKMSLHHYPLPPNGMRANAPTRTKQWVRGRLVEVAHES</sequence>
<proteinExistence type="predicted"/>
<reference evidence="3" key="1">
    <citation type="submission" date="2022-07" db="EMBL/GenBank/DDBJ databases">
        <authorList>
            <person name="Macas J."/>
            <person name="Novak P."/>
            <person name="Neumann P."/>
        </authorList>
    </citation>
    <scope>NUCLEOTIDE SEQUENCE</scope>
</reference>
<feature type="domain" description="Nuclease associated modular" evidence="2">
    <location>
        <begin position="123"/>
        <end position="149"/>
    </location>
</feature>
<organism evidence="3 4">
    <name type="scientific">Cuscuta epithymum</name>
    <dbReference type="NCBI Taxonomy" id="186058"/>
    <lineage>
        <taxon>Eukaryota</taxon>
        <taxon>Viridiplantae</taxon>
        <taxon>Streptophyta</taxon>
        <taxon>Embryophyta</taxon>
        <taxon>Tracheophyta</taxon>
        <taxon>Spermatophyta</taxon>
        <taxon>Magnoliopsida</taxon>
        <taxon>eudicotyledons</taxon>
        <taxon>Gunneridae</taxon>
        <taxon>Pentapetalae</taxon>
        <taxon>asterids</taxon>
        <taxon>lamiids</taxon>
        <taxon>Solanales</taxon>
        <taxon>Convolvulaceae</taxon>
        <taxon>Cuscuteae</taxon>
        <taxon>Cuscuta</taxon>
        <taxon>Cuscuta subgen. Cuscuta</taxon>
    </lineage>
</organism>
<dbReference type="Proteomes" id="UP001152523">
    <property type="component" value="Unassembled WGS sequence"/>
</dbReference>
<evidence type="ECO:0000313" key="4">
    <source>
        <dbReference type="Proteomes" id="UP001152523"/>
    </source>
</evidence>
<accession>A0AAV0FTJ6</accession>
<protein>
    <recommendedName>
        <fullName evidence="2">Nuclease associated modular domain-containing protein</fullName>
    </recommendedName>
</protein>
<dbReference type="GO" id="GO:0003677">
    <property type="term" value="F:DNA binding"/>
    <property type="evidence" value="ECO:0007669"/>
    <property type="project" value="InterPro"/>
</dbReference>
<dbReference type="PANTHER" id="PTHR34199">
    <property type="entry name" value="NUMOD3 MOTIF FAMILY PROTEIN, EXPRESSED"/>
    <property type="match status" value="1"/>
</dbReference>
<name>A0AAV0FTJ6_9ASTE</name>
<dbReference type="AlphaFoldDB" id="A0AAV0FTJ6"/>
<evidence type="ECO:0000256" key="1">
    <source>
        <dbReference type="SAM" id="MobiDB-lite"/>
    </source>
</evidence>
<comment type="caution">
    <text evidence="3">The sequence shown here is derived from an EMBL/GenBank/DDBJ whole genome shotgun (WGS) entry which is preliminary data.</text>
</comment>
<feature type="compositionally biased region" description="Basic residues" evidence="1">
    <location>
        <begin position="119"/>
        <end position="129"/>
    </location>
</feature>
<dbReference type="EMBL" id="CAMAPF010001013">
    <property type="protein sequence ID" value="CAH9138928.1"/>
    <property type="molecule type" value="Genomic_DNA"/>
</dbReference>
<dbReference type="Pfam" id="PF07460">
    <property type="entry name" value="NUMOD3"/>
    <property type="match status" value="1"/>
</dbReference>
<dbReference type="InterPro" id="IPR003611">
    <property type="entry name" value="NUMOD3"/>
</dbReference>
<keyword evidence="4" id="KW-1185">Reference proteome</keyword>
<feature type="region of interest" description="Disordered" evidence="1">
    <location>
        <begin position="119"/>
        <end position="142"/>
    </location>
</feature>
<dbReference type="PANTHER" id="PTHR34199:SF2">
    <property type="entry name" value="NUMOD3 MOTIF FAMILY PROTEIN, EXPRESSED"/>
    <property type="match status" value="1"/>
</dbReference>
<evidence type="ECO:0000313" key="3">
    <source>
        <dbReference type="EMBL" id="CAH9138928.1"/>
    </source>
</evidence>